<keyword evidence="1" id="KW-0472">Membrane</keyword>
<sequence>MPMSFLRKQESSFLSKLYTKFLCNFLCFIIFYWIPACVEMK</sequence>
<keyword evidence="3" id="KW-1185">Reference proteome</keyword>
<dbReference type="EMBL" id="LAOO01000001">
    <property type="protein sequence ID" value="KJW01573.1"/>
    <property type="molecule type" value="Genomic_DNA"/>
</dbReference>
<keyword evidence="1" id="KW-1133">Transmembrane helix</keyword>
<name>A0ABR5DS88_RICPA</name>
<proteinExistence type="predicted"/>
<comment type="caution">
    <text evidence="2">The sequence shown here is derived from an EMBL/GenBank/DDBJ whole genome shotgun (WGS) entry which is preliminary data.</text>
</comment>
<keyword evidence="1" id="KW-0812">Transmembrane</keyword>
<reference evidence="2 3" key="1">
    <citation type="submission" date="2015-02" db="EMBL/GenBank/DDBJ databases">
        <title>Genome Sequencing of Rickettsiales.</title>
        <authorList>
            <person name="Daugherty S.C."/>
            <person name="Su Q."/>
            <person name="Abolude K."/>
            <person name="Beier-Sexton M."/>
            <person name="Carlyon J.A."/>
            <person name="Carter R."/>
            <person name="Day N.P."/>
            <person name="Dumler S.J."/>
            <person name="Dyachenko V."/>
            <person name="Godinez A."/>
            <person name="Kurtti T.J."/>
            <person name="Lichay M."/>
            <person name="Mullins K.E."/>
            <person name="Ott S."/>
            <person name="Pappas-Brown V."/>
            <person name="Paris D.H."/>
            <person name="Patel P."/>
            <person name="Richards A.L."/>
            <person name="Sadzewicz L."/>
            <person name="Sears K."/>
            <person name="Seidman D."/>
            <person name="Sengamalay N."/>
            <person name="Stenos J."/>
            <person name="Tallon L.J."/>
            <person name="Vincent G."/>
            <person name="Fraser C.M."/>
            <person name="Munderloh U."/>
            <person name="Dunning-Hotopp J.C."/>
        </authorList>
    </citation>
    <scope>NUCLEOTIDE SEQUENCE [LARGE SCALE GENOMIC DNA]</scope>
    <source>
        <strain evidence="2 3">Tate's Hell</strain>
    </source>
</reference>
<evidence type="ECO:0000313" key="2">
    <source>
        <dbReference type="EMBL" id="KJW01573.1"/>
    </source>
</evidence>
<protein>
    <submittedName>
        <fullName evidence="2">Membrane protein</fullName>
    </submittedName>
</protein>
<accession>A0ABR5DS88</accession>
<feature type="transmembrane region" description="Helical" evidence="1">
    <location>
        <begin position="21"/>
        <end position="38"/>
    </location>
</feature>
<dbReference type="Proteomes" id="UP000035491">
    <property type="component" value="Unassembled WGS sequence"/>
</dbReference>
<evidence type="ECO:0000256" key="1">
    <source>
        <dbReference type="SAM" id="Phobius"/>
    </source>
</evidence>
<evidence type="ECO:0000313" key="3">
    <source>
        <dbReference type="Proteomes" id="UP000035491"/>
    </source>
</evidence>
<organism evidence="2 3">
    <name type="scientific">Rickettsia parkeri str. Tate's Hell</name>
    <dbReference type="NCBI Taxonomy" id="1359189"/>
    <lineage>
        <taxon>Bacteria</taxon>
        <taxon>Pseudomonadati</taxon>
        <taxon>Pseudomonadota</taxon>
        <taxon>Alphaproteobacteria</taxon>
        <taxon>Rickettsiales</taxon>
        <taxon>Rickettsiaceae</taxon>
        <taxon>Rickettsieae</taxon>
        <taxon>Rickettsia</taxon>
        <taxon>spotted fever group</taxon>
    </lineage>
</organism>
<gene>
    <name evidence="2" type="ORF">RPATATE_1402</name>
</gene>